<evidence type="ECO:0000313" key="2">
    <source>
        <dbReference type="Proteomes" id="UP000000872"/>
    </source>
</evidence>
<dbReference type="GeneID" id="1494686"/>
<gene>
    <name evidence="1" type="primary">AMV096</name>
</gene>
<proteinExistence type="predicted"/>
<evidence type="ECO:0000313" key="1">
    <source>
        <dbReference type="EMBL" id="AAG02802.1"/>
    </source>
</evidence>
<organismHost>
    <name type="scientific">Amsacta</name>
    <dbReference type="NCBI Taxonomy" id="340055"/>
</organismHost>
<keyword evidence="2" id="KW-1185">Reference proteome</keyword>
<dbReference type="RefSeq" id="NP_064878.1">
    <property type="nucleotide sequence ID" value="NC_002520.1"/>
</dbReference>
<name>Q9EMV3_AMEPV</name>
<dbReference type="EMBL" id="AF250284">
    <property type="protein sequence ID" value="AAG02802.1"/>
    <property type="molecule type" value="Genomic_DNA"/>
</dbReference>
<sequence length="337" mass="39607">MYIKFKIECLRDRIKLLSIFNPYGTLWCDGKKCEIVITSDFKICVRIPFLETNIQELLSFNILYEKIGDLTLKNSISDTIILKFNESGIMTQEEYNQNNVFYMTPDYTDIKSISYKSKKIDNYFNMFESITNVPIEPKLSDVEKIISDKLKSQLHDTGYSNVMYMAYDNFTYVKDNEYKYMLDPSGYNNTALIFKIDMPILTNFIKKLIATKTSSVEIEFFPNYVKFSAYRNDNVKNSIIDESVFYCSILQTYKRIYSKYKISSEQFCLLKKLNISITDFSAKDKKIYNSLQFNANIDNNNNENLNGLCIYPGMIGDEHKNEIKDYFIFMPILKYDN</sequence>
<accession>Q9EMV3</accession>
<dbReference type="OrthoDB" id="5057at10239"/>
<organism evidence="1 2">
    <name type="scientific">Amsacta moorei entomopoxvirus</name>
    <name type="common">AmEPV</name>
    <dbReference type="NCBI Taxonomy" id="28321"/>
    <lineage>
        <taxon>Viruses</taxon>
        <taxon>Varidnaviria</taxon>
        <taxon>Bamfordvirae</taxon>
        <taxon>Nucleocytoviricota</taxon>
        <taxon>Pokkesviricetes</taxon>
        <taxon>Chitovirales</taxon>
        <taxon>Poxviridae</taxon>
        <taxon>Entomopoxvirinae</taxon>
        <taxon>Betaentomopoxvirus</taxon>
    </lineage>
</organism>
<dbReference type="KEGG" id="vg:1494686"/>
<dbReference type="Proteomes" id="UP000000872">
    <property type="component" value="Segment"/>
</dbReference>
<reference evidence="1 2" key="1">
    <citation type="journal article" date="2000" name="Virology">
        <title>Complete genomic sequence of the Amsacta moorei entomopoxvirus: analysis and comparison with other poxviruses.</title>
        <authorList>
            <person name="Bawden A.L."/>
            <person name="Glassberg K.J."/>
            <person name="Diggans J."/>
            <person name="Shaw R."/>
            <person name="Farmerie W."/>
            <person name="Moyer R.W."/>
        </authorList>
    </citation>
    <scope>NUCLEOTIDE SEQUENCE [LARGE SCALE GENOMIC DNA]</scope>
</reference>
<protein>
    <submittedName>
        <fullName evidence="1">AMV096</fullName>
    </submittedName>
</protein>